<organism evidence="2">
    <name type="scientific">Salmonella phage vB_STmST19_KE14</name>
    <dbReference type="NCBI Taxonomy" id="3161168"/>
    <lineage>
        <taxon>Viruses</taxon>
        <taxon>Duplodnaviria</taxon>
        <taxon>Heunggongvirae</taxon>
        <taxon>Uroviricota</taxon>
        <taxon>Caudoviricetes</taxon>
        <taxon>Autographivirales</taxon>
        <taxon>Autotranscriptaviridae</taxon>
        <taxon>Studiervirinae</taxon>
        <taxon>Kayfunavirus</taxon>
    </lineage>
</organism>
<proteinExistence type="predicted"/>
<feature type="region of interest" description="Disordered" evidence="1">
    <location>
        <begin position="1"/>
        <end position="30"/>
    </location>
</feature>
<evidence type="ECO:0000313" key="2">
    <source>
        <dbReference type="EMBL" id="XCH39883.1"/>
    </source>
</evidence>
<accession>A0AAU8GEJ6</accession>
<protein>
    <submittedName>
        <fullName evidence="2">Uncharacterized protein</fullName>
    </submittedName>
</protein>
<sequence>MNRYHDCVNYTERPESIRESRPTRPTDFQQ</sequence>
<reference evidence="2" key="1">
    <citation type="submission" date="2024-05" db="EMBL/GenBank/DDBJ databases">
        <authorList>
            <person name="Mugo M.M."/>
            <person name="Musyoki A.M."/>
            <person name="Makumi A.M."/>
            <person name="Mutai I."/>
            <person name="Drechsel O."/>
            <person name="Kering K.K."/>
            <person name="Muturi P."/>
            <person name="Mbae C.K."/>
            <person name="Kariuki S.M."/>
        </authorList>
    </citation>
    <scope>NUCLEOTIDE SEQUENCE</scope>
</reference>
<gene>
    <name evidence="2" type="ORF">WPAQZDVY_CDS0048</name>
</gene>
<evidence type="ECO:0000256" key="1">
    <source>
        <dbReference type="SAM" id="MobiDB-lite"/>
    </source>
</evidence>
<dbReference type="EMBL" id="PP856716">
    <property type="protein sequence ID" value="XCH39883.1"/>
    <property type="molecule type" value="Genomic_DNA"/>
</dbReference>
<feature type="compositionally biased region" description="Basic and acidic residues" evidence="1">
    <location>
        <begin position="1"/>
        <end position="24"/>
    </location>
</feature>
<name>A0AAU8GEJ6_9CAUD</name>